<reference evidence="2 3" key="1">
    <citation type="journal article" date="2023" name="Elife">
        <title>Identification of key yeast species and microbe-microbe interactions impacting larval growth of Drosophila in the wild.</title>
        <authorList>
            <person name="Mure A."/>
            <person name="Sugiura Y."/>
            <person name="Maeda R."/>
            <person name="Honda K."/>
            <person name="Sakurai N."/>
            <person name="Takahashi Y."/>
            <person name="Watada M."/>
            <person name="Katoh T."/>
            <person name="Gotoh A."/>
            <person name="Gotoh Y."/>
            <person name="Taniguchi I."/>
            <person name="Nakamura K."/>
            <person name="Hayashi T."/>
            <person name="Katayama T."/>
            <person name="Uemura T."/>
            <person name="Hattori Y."/>
        </authorList>
    </citation>
    <scope>NUCLEOTIDE SEQUENCE [LARGE SCALE GENOMIC DNA]</scope>
    <source>
        <strain evidence="2 3">SB-73</strain>
    </source>
</reference>
<feature type="transmembrane region" description="Helical" evidence="1">
    <location>
        <begin position="20"/>
        <end position="41"/>
    </location>
</feature>
<proteinExistence type="predicted"/>
<organism evidence="2 3">
    <name type="scientific">Starmerella bacillaris</name>
    <name type="common">Yeast</name>
    <name type="synonym">Candida zemplinina</name>
    <dbReference type="NCBI Taxonomy" id="1247836"/>
    <lineage>
        <taxon>Eukaryota</taxon>
        <taxon>Fungi</taxon>
        <taxon>Dikarya</taxon>
        <taxon>Ascomycota</taxon>
        <taxon>Saccharomycotina</taxon>
        <taxon>Dipodascomycetes</taxon>
        <taxon>Dipodascales</taxon>
        <taxon>Trichomonascaceae</taxon>
        <taxon>Starmerella</taxon>
    </lineage>
</organism>
<feature type="transmembrane region" description="Helical" evidence="1">
    <location>
        <begin position="76"/>
        <end position="97"/>
    </location>
</feature>
<protein>
    <submittedName>
        <fullName evidence="2">Uncharacterized protein</fullName>
    </submittedName>
</protein>
<keyword evidence="1" id="KW-1133">Transmembrane helix</keyword>
<dbReference type="AlphaFoldDB" id="A0AAV5RPG0"/>
<dbReference type="PANTHER" id="PTHR28002:SF1">
    <property type="entry name" value="MIOREX COMPLEX COMPONENT 11"/>
    <property type="match status" value="1"/>
</dbReference>
<name>A0AAV5RPG0_STABA</name>
<keyword evidence="1" id="KW-0472">Membrane</keyword>
<dbReference type="GO" id="GO:0005739">
    <property type="term" value="C:mitochondrion"/>
    <property type="evidence" value="ECO:0007669"/>
    <property type="project" value="TreeGrafter"/>
</dbReference>
<dbReference type="EMBL" id="BTGC01000008">
    <property type="protein sequence ID" value="GMM53016.1"/>
    <property type="molecule type" value="Genomic_DNA"/>
</dbReference>
<accession>A0AAV5RPG0</accession>
<dbReference type="Proteomes" id="UP001362899">
    <property type="component" value="Unassembled WGS sequence"/>
</dbReference>
<sequence length="120" mass="13505">MRKYADKVKQAPTTHVAAFLFLHEISAIVPLVAIWGSMYYFDYLPFVPENVLDQGSAFIQRICDRYTWLPEASPKFVAQGCVAYGLVKLAVPLRLLFSFAAAPWLANKTTTLVKYIGGRM</sequence>
<dbReference type="Pfam" id="PF10306">
    <property type="entry name" value="FLILHELTA"/>
    <property type="match status" value="1"/>
</dbReference>
<gene>
    <name evidence="2" type="ORF">DASB73_039790</name>
</gene>
<dbReference type="InterPro" id="IPR018811">
    <property type="entry name" value="MRX11"/>
</dbReference>
<evidence type="ECO:0000313" key="2">
    <source>
        <dbReference type="EMBL" id="GMM53016.1"/>
    </source>
</evidence>
<keyword evidence="1" id="KW-0812">Transmembrane</keyword>
<evidence type="ECO:0000256" key="1">
    <source>
        <dbReference type="SAM" id="Phobius"/>
    </source>
</evidence>
<evidence type="ECO:0000313" key="3">
    <source>
        <dbReference type="Proteomes" id="UP001362899"/>
    </source>
</evidence>
<comment type="caution">
    <text evidence="2">The sequence shown here is derived from an EMBL/GenBank/DDBJ whole genome shotgun (WGS) entry which is preliminary data.</text>
</comment>
<keyword evidence="3" id="KW-1185">Reference proteome</keyword>
<dbReference type="PANTHER" id="PTHR28002">
    <property type="entry name" value="MIOREX COMPLEX COMPONENT 11"/>
    <property type="match status" value="1"/>
</dbReference>